<feature type="region of interest" description="Disordered" evidence="1">
    <location>
        <begin position="164"/>
        <end position="195"/>
    </location>
</feature>
<dbReference type="OrthoDB" id="9392810at2759"/>
<reference evidence="3" key="1">
    <citation type="submission" date="2021-04" db="EMBL/GenBank/DDBJ databases">
        <authorList>
            <consortium name="Wellcome Sanger Institute Data Sharing"/>
        </authorList>
    </citation>
    <scope>NUCLEOTIDE SEQUENCE [LARGE SCALE GENOMIC DNA]</scope>
</reference>
<evidence type="ECO:0000256" key="2">
    <source>
        <dbReference type="SAM" id="Phobius"/>
    </source>
</evidence>
<proteinExistence type="predicted"/>
<keyword evidence="4" id="KW-1185">Reference proteome</keyword>
<dbReference type="Ensembl" id="ENSENLT00000041969.1">
    <property type="protein sequence ID" value="ENSENLP00000040925.1"/>
    <property type="gene ID" value="ENSENLG00000017551.1"/>
</dbReference>
<dbReference type="Proteomes" id="UP000472264">
    <property type="component" value="Chromosome 8"/>
</dbReference>
<keyword evidence="2" id="KW-0472">Membrane</keyword>
<evidence type="ECO:0000256" key="1">
    <source>
        <dbReference type="SAM" id="MobiDB-lite"/>
    </source>
</evidence>
<evidence type="ECO:0000313" key="4">
    <source>
        <dbReference type="Proteomes" id="UP000472264"/>
    </source>
</evidence>
<dbReference type="OMA" id="ALWFIIY"/>
<organism evidence="3 4">
    <name type="scientific">Echeneis naucrates</name>
    <name type="common">Live sharksucker</name>
    <dbReference type="NCBI Taxonomy" id="173247"/>
    <lineage>
        <taxon>Eukaryota</taxon>
        <taxon>Metazoa</taxon>
        <taxon>Chordata</taxon>
        <taxon>Craniata</taxon>
        <taxon>Vertebrata</taxon>
        <taxon>Euteleostomi</taxon>
        <taxon>Actinopterygii</taxon>
        <taxon>Neopterygii</taxon>
        <taxon>Teleostei</taxon>
        <taxon>Neoteleostei</taxon>
        <taxon>Acanthomorphata</taxon>
        <taxon>Carangaria</taxon>
        <taxon>Carangiformes</taxon>
        <taxon>Echeneidae</taxon>
        <taxon>Echeneis</taxon>
    </lineage>
</organism>
<dbReference type="AlphaFoldDB" id="A0A665WAV0"/>
<protein>
    <submittedName>
        <fullName evidence="3">Uncharacterized LOC115047650</fullName>
    </submittedName>
</protein>
<feature type="compositionally biased region" description="Polar residues" evidence="1">
    <location>
        <begin position="165"/>
        <end position="174"/>
    </location>
</feature>
<gene>
    <name evidence="3" type="primary">LOC115047650</name>
</gene>
<reference evidence="3" key="2">
    <citation type="submission" date="2025-08" db="UniProtKB">
        <authorList>
            <consortium name="Ensembl"/>
        </authorList>
    </citation>
    <scope>IDENTIFICATION</scope>
</reference>
<keyword evidence="2" id="KW-0812">Transmembrane</keyword>
<sequence length="252" mass="27367">MEQKFCSAGQILDKLLNECINVETQTGGRKICSTGHQLFNRCISIKTKTEAKKSCSAGQKWDELIKNCIPSNTDTRLKPDHIAESPRQVEINHVRVRAPTPQADPIMMLSPALWIFVVLGTVGSIMALVLWFMIYRRESRHCSTSDDAESGPQPLQKAEPLATINPLTSDSNGHAQMCQGTAEAPSSSTHLHSVDQTGSKWEDGVIAYKSPANDAGKEGGIGQTTCSIMREHKIPLPATELGGTALVTTKTV</sequence>
<feature type="transmembrane region" description="Helical" evidence="2">
    <location>
        <begin position="112"/>
        <end position="134"/>
    </location>
</feature>
<accession>A0A665WAV0</accession>
<reference evidence="3" key="3">
    <citation type="submission" date="2025-09" db="UniProtKB">
        <authorList>
            <consortium name="Ensembl"/>
        </authorList>
    </citation>
    <scope>IDENTIFICATION</scope>
</reference>
<dbReference type="GeneID" id="115047650"/>
<name>A0A665WAV0_ECHNA</name>
<keyword evidence="2" id="KW-1133">Transmembrane helix</keyword>
<dbReference type="RefSeq" id="XP_029364591.1">
    <property type="nucleotide sequence ID" value="XM_029508731.1"/>
</dbReference>
<feature type="compositionally biased region" description="Polar residues" evidence="1">
    <location>
        <begin position="184"/>
        <end position="195"/>
    </location>
</feature>
<evidence type="ECO:0000313" key="3">
    <source>
        <dbReference type="Ensembl" id="ENSENLP00000040925.1"/>
    </source>
</evidence>
<dbReference type="InParanoid" id="A0A665WAV0"/>